<evidence type="ECO:0000256" key="1">
    <source>
        <dbReference type="SAM" id="MobiDB-lite"/>
    </source>
</evidence>
<sequence length="232" mass="24852">MSGFATAPFPNSPTDTSNNVNQFGDSFNTAVHTVQIGVIVGATIGSVVFVGSIVAAFLIWRHKTGGIRRRRRRNGYTEKEGFAGQSGGNLISNYNTNDENVETAQNSSLHPTPFMLNPPMVPGQTYTQQNSHSPSANLHDPTTTITPNSTHDPVADRRAQKAALHIPQPQSQPPRDNTGVAGPSSRQDYAYAQHPSGPSFPVPEQHTRAKDSDAGQVDNQSTVPPPSYASVP</sequence>
<gene>
    <name evidence="3" type="ORF">D9613_007329</name>
</gene>
<feature type="compositionally biased region" description="Polar residues" evidence="1">
    <location>
        <begin position="124"/>
        <end position="151"/>
    </location>
</feature>
<keyword evidence="2" id="KW-0472">Membrane</keyword>
<feature type="compositionally biased region" description="Polar residues" evidence="1">
    <location>
        <begin position="88"/>
        <end position="110"/>
    </location>
</feature>
<accession>A0A8H4QHA3</accession>
<dbReference type="EMBL" id="JAACJL010000058">
    <property type="protein sequence ID" value="KAF4611074.1"/>
    <property type="molecule type" value="Genomic_DNA"/>
</dbReference>
<dbReference type="AlphaFoldDB" id="A0A8H4QHA3"/>
<evidence type="ECO:0000256" key="2">
    <source>
        <dbReference type="SAM" id="Phobius"/>
    </source>
</evidence>
<feature type="compositionally biased region" description="Pro residues" evidence="1">
    <location>
        <begin position="223"/>
        <end position="232"/>
    </location>
</feature>
<proteinExistence type="predicted"/>
<dbReference type="Proteomes" id="UP000521872">
    <property type="component" value="Unassembled WGS sequence"/>
</dbReference>
<organism evidence="3 4">
    <name type="scientific">Agrocybe pediades</name>
    <dbReference type="NCBI Taxonomy" id="84607"/>
    <lineage>
        <taxon>Eukaryota</taxon>
        <taxon>Fungi</taxon>
        <taxon>Dikarya</taxon>
        <taxon>Basidiomycota</taxon>
        <taxon>Agaricomycotina</taxon>
        <taxon>Agaricomycetes</taxon>
        <taxon>Agaricomycetidae</taxon>
        <taxon>Agaricales</taxon>
        <taxon>Agaricineae</taxon>
        <taxon>Strophariaceae</taxon>
        <taxon>Agrocybe</taxon>
    </lineage>
</organism>
<name>A0A8H4QHA3_9AGAR</name>
<keyword evidence="2" id="KW-1133">Transmembrane helix</keyword>
<evidence type="ECO:0000313" key="3">
    <source>
        <dbReference type="EMBL" id="KAF4611074.1"/>
    </source>
</evidence>
<protein>
    <submittedName>
        <fullName evidence="3">Uncharacterized protein</fullName>
    </submittedName>
</protein>
<reference evidence="3 4" key="1">
    <citation type="submission" date="2019-12" db="EMBL/GenBank/DDBJ databases">
        <authorList>
            <person name="Floudas D."/>
            <person name="Bentzer J."/>
            <person name="Ahren D."/>
            <person name="Johansson T."/>
            <person name="Persson P."/>
            <person name="Tunlid A."/>
        </authorList>
    </citation>
    <scope>NUCLEOTIDE SEQUENCE [LARGE SCALE GENOMIC DNA]</scope>
    <source>
        <strain evidence="3 4">CBS 102.39</strain>
    </source>
</reference>
<feature type="region of interest" description="Disordered" evidence="1">
    <location>
        <begin position="76"/>
        <end position="232"/>
    </location>
</feature>
<feature type="transmembrane region" description="Helical" evidence="2">
    <location>
        <begin position="36"/>
        <end position="60"/>
    </location>
</feature>
<keyword evidence="4" id="KW-1185">Reference proteome</keyword>
<keyword evidence="2" id="KW-0812">Transmembrane</keyword>
<evidence type="ECO:0000313" key="4">
    <source>
        <dbReference type="Proteomes" id="UP000521872"/>
    </source>
</evidence>
<comment type="caution">
    <text evidence="3">The sequence shown here is derived from an EMBL/GenBank/DDBJ whole genome shotgun (WGS) entry which is preliminary data.</text>
</comment>